<dbReference type="Proteomes" id="UP000474757">
    <property type="component" value="Unassembled WGS sequence"/>
</dbReference>
<dbReference type="EMBL" id="JAAGAB010000001">
    <property type="protein sequence ID" value="NDV00129.1"/>
    <property type="molecule type" value="Genomic_DNA"/>
</dbReference>
<feature type="compositionally biased region" description="Low complexity" evidence="1">
    <location>
        <begin position="31"/>
        <end position="41"/>
    </location>
</feature>
<keyword evidence="4" id="KW-1185">Reference proteome</keyword>
<accession>A0A6B2JU46</accession>
<evidence type="ECO:0000256" key="2">
    <source>
        <dbReference type="SAM" id="SignalP"/>
    </source>
</evidence>
<comment type="caution">
    <text evidence="3">The sequence shown here is derived from an EMBL/GenBank/DDBJ whole genome shotgun (WGS) entry which is preliminary data.</text>
</comment>
<keyword evidence="2" id="KW-0732">Signal</keyword>
<dbReference type="AlphaFoldDB" id="A0A6B2JU46"/>
<feature type="signal peptide" evidence="2">
    <location>
        <begin position="1"/>
        <end position="20"/>
    </location>
</feature>
<proteinExistence type="predicted"/>
<sequence length="173" mass="17664">MTRALLLALLPLAACTQAQIDGFFAPAGTAADTPAQEAAQPAPAPTLNPTPPPPPPQTATTAEEFDTTSEEDRAAALAEPPAAEEVRLGTAIGSLGDAADPGIWIETGYVTELTWGRVEVASTGKTISLELRPSGGEPGAGAEVSLPAMRLLEVPFTELPELVIYELPGGAPA</sequence>
<evidence type="ECO:0000256" key="1">
    <source>
        <dbReference type="SAM" id="MobiDB-lite"/>
    </source>
</evidence>
<protein>
    <submittedName>
        <fullName evidence="3">D-galactarate dehydratase</fullName>
    </submittedName>
</protein>
<dbReference type="RefSeq" id="WP_163890156.1">
    <property type="nucleotide sequence ID" value="NZ_JAAFYS010000001.1"/>
</dbReference>
<feature type="compositionally biased region" description="Pro residues" evidence="1">
    <location>
        <begin position="42"/>
        <end position="57"/>
    </location>
</feature>
<organism evidence="3 4">
    <name type="scientific">Pseudoroseicyclus tamaricis</name>
    <dbReference type="NCBI Taxonomy" id="2705421"/>
    <lineage>
        <taxon>Bacteria</taxon>
        <taxon>Pseudomonadati</taxon>
        <taxon>Pseudomonadota</taxon>
        <taxon>Alphaproteobacteria</taxon>
        <taxon>Rhodobacterales</taxon>
        <taxon>Paracoccaceae</taxon>
        <taxon>Pseudoroseicyclus</taxon>
    </lineage>
</organism>
<feature type="region of interest" description="Disordered" evidence="1">
    <location>
        <begin position="31"/>
        <end position="83"/>
    </location>
</feature>
<feature type="chain" id="PRO_5025489456" evidence="2">
    <location>
        <begin position="21"/>
        <end position="173"/>
    </location>
</feature>
<evidence type="ECO:0000313" key="3">
    <source>
        <dbReference type="EMBL" id="NDV00129.1"/>
    </source>
</evidence>
<gene>
    <name evidence="3" type="ORF">GZA08_03990</name>
</gene>
<reference evidence="3 4" key="1">
    <citation type="submission" date="2020-02" db="EMBL/GenBank/DDBJ databases">
        <title>Pseudoroseicyclus tamarix, sp. nov., isolated from offshore sediment of a Tamarix chinensis forest.</title>
        <authorList>
            <person name="Gai Y."/>
        </authorList>
    </citation>
    <scope>NUCLEOTIDE SEQUENCE [LARGE SCALE GENOMIC DNA]</scope>
    <source>
        <strain evidence="3 4">CLL3-39</strain>
    </source>
</reference>
<name>A0A6B2JU46_9RHOB</name>
<evidence type="ECO:0000313" key="4">
    <source>
        <dbReference type="Proteomes" id="UP000474757"/>
    </source>
</evidence>